<protein>
    <submittedName>
        <fullName evidence="1">Uncharacterized protein</fullName>
    </submittedName>
</protein>
<organism evidence="1 2">
    <name type="scientific">Protopolystoma xenopodis</name>
    <dbReference type="NCBI Taxonomy" id="117903"/>
    <lineage>
        <taxon>Eukaryota</taxon>
        <taxon>Metazoa</taxon>
        <taxon>Spiralia</taxon>
        <taxon>Lophotrochozoa</taxon>
        <taxon>Platyhelminthes</taxon>
        <taxon>Monogenea</taxon>
        <taxon>Polyopisthocotylea</taxon>
        <taxon>Polystomatidea</taxon>
        <taxon>Polystomatidae</taxon>
        <taxon>Protopolystoma</taxon>
    </lineage>
</organism>
<accession>A0A3S5FDH9</accession>
<dbReference type="AlphaFoldDB" id="A0A3S5FDH9"/>
<dbReference type="EMBL" id="CAAALY010039401">
    <property type="protein sequence ID" value="VEL18943.1"/>
    <property type="molecule type" value="Genomic_DNA"/>
</dbReference>
<proteinExistence type="predicted"/>
<reference evidence="1" key="1">
    <citation type="submission" date="2018-11" db="EMBL/GenBank/DDBJ databases">
        <authorList>
            <consortium name="Pathogen Informatics"/>
        </authorList>
    </citation>
    <scope>NUCLEOTIDE SEQUENCE</scope>
</reference>
<name>A0A3S5FDH9_9PLAT</name>
<comment type="caution">
    <text evidence="1">The sequence shown here is derived from an EMBL/GenBank/DDBJ whole genome shotgun (WGS) entry which is preliminary data.</text>
</comment>
<keyword evidence="2" id="KW-1185">Reference proteome</keyword>
<evidence type="ECO:0000313" key="1">
    <source>
        <dbReference type="EMBL" id="VEL18943.1"/>
    </source>
</evidence>
<dbReference type="Proteomes" id="UP000784294">
    <property type="component" value="Unassembled WGS sequence"/>
</dbReference>
<evidence type="ECO:0000313" key="2">
    <source>
        <dbReference type="Proteomes" id="UP000784294"/>
    </source>
</evidence>
<sequence>MVSCSDDVRHMTDESSEWCEEDLLAQNQFLYSFRLGQLMNPSSNELKGITTYAFREVG</sequence>
<gene>
    <name evidence="1" type="ORF">PXEA_LOCUS12383</name>
</gene>